<protein>
    <recommendedName>
        <fullName evidence="11">Flagellar biosynthetic protein FliQ</fullName>
    </recommendedName>
</protein>
<name>M4ZH55_9BRAD</name>
<keyword evidence="5 8" id="KW-1133">Transmembrane helix</keyword>
<evidence type="ECO:0000313" key="9">
    <source>
        <dbReference type="EMBL" id="BAM93182.1"/>
    </source>
</evidence>
<proteinExistence type="inferred from homology"/>
<dbReference type="NCBIfam" id="TIGR01403">
    <property type="entry name" value="fliQ_rel_III"/>
    <property type="match status" value="1"/>
</dbReference>
<keyword evidence="10" id="KW-1185">Reference proteome</keyword>
<evidence type="ECO:0000313" key="10">
    <source>
        <dbReference type="Proteomes" id="UP000011841"/>
    </source>
</evidence>
<gene>
    <name evidence="9" type="ORF">S58_72180</name>
</gene>
<dbReference type="PANTHER" id="PTHR34040">
    <property type="entry name" value="FLAGELLAR BIOSYNTHETIC PROTEIN FLIQ"/>
    <property type="match status" value="1"/>
</dbReference>
<feature type="transmembrane region" description="Helical" evidence="8">
    <location>
        <begin position="20"/>
        <end position="45"/>
    </location>
</feature>
<dbReference type="HOGENOM" id="CLU_164516_1_1_5"/>
<dbReference type="PANTHER" id="PTHR34040:SF7">
    <property type="entry name" value="SURFACE PRESENTATION OF ANTIGENS PROTEIN SPAQ"/>
    <property type="match status" value="1"/>
</dbReference>
<dbReference type="GO" id="GO:0005886">
    <property type="term" value="C:plasma membrane"/>
    <property type="evidence" value="ECO:0007669"/>
    <property type="project" value="UniProtKB-SubCell"/>
</dbReference>
<evidence type="ECO:0000256" key="3">
    <source>
        <dbReference type="ARBA" id="ARBA00022475"/>
    </source>
</evidence>
<keyword evidence="7 8" id="KW-0472">Membrane</keyword>
<evidence type="ECO:0000256" key="5">
    <source>
        <dbReference type="ARBA" id="ARBA00022989"/>
    </source>
</evidence>
<evidence type="ECO:0000256" key="7">
    <source>
        <dbReference type="ARBA" id="ARBA00023136"/>
    </source>
</evidence>
<evidence type="ECO:0000256" key="2">
    <source>
        <dbReference type="ARBA" id="ARBA00006156"/>
    </source>
</evidence>
<reference evidence="9 10" key="1">
    <citation type="journal article" date="2013" name="Appl. Environ. Microbiol.">
        <title>Genome analysis suggests that the soil oligotrophic bacterium Agromonas oligotrophica (Bradyrhizobium oligotrophicum) is a nitrogen-fixing symbiont of Aeschynomene indica.</title>
        <authorList>
            <person name="Okubo T."/>
            <person name="Fukushima S."/>
            <person name="Itakura M."/>
            <person name="Oshima K."/>
            <person name="Longtonglang A."/>
            <person name="Teaumroong N."/>
            <person name="Mitsui H."/>
            <person name="Hattori M."/>
            <person name="Hattori R."/>
            <person name="Hattori T."/>
            <person name="Minamisawa K."/>
        </authorList>
    </citation>
    <scope>NUCLEOTIDE SEQUENCE [LARGE SCALE GENOMIC DNA]</scope>
    <source>
        <strain evidence="9 10">S58</strain>
    </source>
</reference>
<dbReference type="KEGG" id="aol:S58_72180"/>
<keyword evidence="4 8" id="KW-0812">Transmembrane</keyword>
<keyword evidence="3" id="KW-1003">Cell membrane</keyword>
<dbReference type="Proteomes" id="UP000011841">
    <property type="component" value="Chromosome"/>
</dbReference>
<dbReference type="PRINTS" id="PR00952">
    <property type="entry name" value="TYPE3IMQPROT"/>
</dbReference>
<evidence type="ECO:0000256" key="1">
    <source>
        <dbReference type="ARBA" id="ARBA00004651"/>
    </source>
</evidence>
<dbReference type="PIRSF" id="PIRSF004669">
    <property type="entry name" value="FliQ"/>
    <property type="match status" value="1"/>
</dbReference>
<dbReference type="STRING" id="1245469.S58_72180"/>
<dbReference type="Pfam" id="PF01313">
    <property type="entry name" value="Bac_export_3"/>
    <property type="match status" value="1"/>
</dbReference>
<accession>M4ZH55</accession>
<dbReference type="PATRIC" id="fig|1245469.3.peg.7377"/>
<dbReference type="InterPro" id="IPR002191">
    <property type="entry name" value="Bac_export_3"/>
</dbReference>
<dbReference type="InterPro" id="IPR006306">
    <property type="entry name" value="T3SS_HrpO"/>
</dbReference>
<dbReference type="GO" id="GO:0009306">
    <property type="term" value="P:protein secretion"/>
    <property type="evidence" value="ECO:0007669"/>
    <property type="project" value="InterPro"/>
</dbReference>
<evidence type="ECO:0000256" key="4">
    <source>
        <dbReference type="ARBA" id="ARBA00022692"/>
    </source>
</evidence>
<evidence type="ECO:0000256" key="8">
    <source>
        <dbReference type="SAM" id="Phobius"/>
    </source>
</evidence>
<evidence type="ECO:0000256" key="6">
    <source>
        <dbReference type="ARBA" id="ARBA00023026"/>
    </source>
</evidence>
<comment type="similarity">
    <text evidence="2">Belongs to the FliQ/MopD/SpaQ family.</text>
</comment>
<dbReference type="eggNOG" id="COG4794">
    <property type="taxonomic scope" value="Bacteria"/>
</dbReference>
<comment type="subcellular location">
    <subcellularLocation>
        <location evidence="1">Cell membrane</location>
        <topology evidence="1">Multi-pass membrane protein</topology>
    </subcellularLocation>
</comment>
<dbReference type="EMBL" id="AP012603">
    <property type="protein sequence ID" value="BAM93182.1"/>
    <property type="molecule type" value="Genomic_DNA"/>
</dbReference>
<evidence type="ECO:0008006" key="11">
    <source>
        <dbReference type="Google" id="ProtNLM"/>
    </source>
</evidence>
<feature type="transmembrane region" description="Helical" evidence="8">
    <location>
        <begin position="57"/>
        <end position="78"/>
    </location>
</feature>
<sequence length="93" mass="9752">MGEAMGQATIVDHLVRGLTVVLIFAMPPLGVAMVVGLLVSILQAATQIQDQVLPQTIKLIAVVATLAVFGAVLAAPLIQYTDQILADFPSLTR</sequence>
<organism evidence="9 10">
    <name type="scientific">Bradyrhizobium oligotrophicum S58</name>
    <dbReference type="NCBI Taxonomy" id="1245469"/>
    <lineage>
        <taxon>Bacteria</taxon>
        <taxon>Pseudomonadati</taxon>
        <taxon>Pseudomonadota</taxon>
        <taxon>Alphaproteobacteria</taxon>
        <taxon>Hyphomicrobiales</taxon>
        <taxon>Nitrobacteraceae</taxon>
        <taxon>Bradyrhizobium</taxon>
    </lineage>
</organism>
<keyword evidence="6" id="KW-0843">Virulence</keyword>
<dbReference type="AlphaFoldDB" id="M4ZH55"/>